<accession>A0A5D4FTT6</accession>
<sequence>MRVAIIAESFIPIVNGVSNSVLRVLEHLRREGHDAMVIAPRPPGWQPPAGDAPAGDAPVASTSEPGPGDTYAGFPIHRVPAVNLPPINSLPIGVPLPRVYKLLKQFQPDVVHLASPFVLGGAGVFAAKALKVPQVAVYQTDVPGFTEHYKLTFLLNMSWRWVRAMHNNSALTLAPSSPTIEQLREHGVQRVHHWGRGVDTQRFHPAKRSAELRGQWREEGQAKRSTDAPAEPRKLVGFVGRLAAEKDVANLASLNHREDVQLVIVGDGPEREELEKLMPTAVFTGALYGEELAVAFASLDVFVHPGRFETFCQAIQEAQASGLPVVAPRAGGPVDLVEDGVSGFLLDPERFAEQLPGAVGDIIAAGALEQFAAAALTRVQGKTWPALCEQLMGYYQQAITA</sequence>
<gene>
    <name evidence="5" type="ORF">FYJ87_02675</name>
</gene>
<dbReference type="Pfam" id="PF13439">
    <property type="entry name" value="Glyco_transf_4"/>
    <property type="match status" value="1"/>
</dbReference>
<evidence type="ECO:0000256" key="2">
    <source>
        <dbReference type="ARBA" id="ARBA00022679"/>
    </source>
</evidence>
<organism evidence="5 6">
    <name type="scientific">Corynebacterium urealyticum</name>
    <dbReference type="NCBI Taxonomy" id="43771"/>
    <lineage>
        <taxon>Bacteria</taxon>
        <taxon>Bacillati</taxon>
        <taxon>Actinomycetota</taxon>
        <taxon>Actinomycetes</taxon>
        <taxon>Mycobacteriales</taxon>
        <taxon>Corynebacteriaceae</taxon>
        <taxon>Corynebacterium</taxon>
    </lineage>
</organism>
<feature type="region of interest" description="Disordered" evidence="3">
    <location>
        <begin position="209"/>
        <end position="230"/>
    </location>
</feature>
<dbReference type="InterPro" id="IPR028098">
    <property type="entry name" value="Glyco_trans_4-like_N"/>
</dbReference>
<dbReference type="RefSeq" id="WP_148811608.1">
    <property type="nucleotide sequence ID" value="NZ_VSZI01000001.1"/>
</dbReference>
<feature type="region of interest" description="Disordered" evidence="3">
    <location>
        <begin position="40"/>
        <end position="65"/>
    </location>
</feature>
<protein>
    <submittedName>
        <fullName evidence="5">Glycosyltransferase family 1 protein</fullName>
    </submittedName>
</protein>
<feature type="domain" description="Glycosyltransferase subfamily 4-like N-terminal" evidence="4">
    <location>
        <begin position="14"/>
        <end position="202"/>
    </location>
</feature>
<dbReference type="CDD" id="cd03814">
    <property type="entry name" value="GT4-like"/>
    <property type="match status" value="1"/>
</dbReference>
<keyword evidence="2 5" id="KW-0808">Transferase</keyword>
<reference evidence="5 6" key="1">
    <citation type="submission" date="2019-08" db="EMBL/GenBank/DDBJ databases">
        <title>Draft genome of C. urealyticum strain VH4248.</title>
        <authorList>
            <person name="Navas J."/>
        </authorList>
    </citation>
    <scope>NUCLEOTIDE SEQUENCE [LARGE SCALE GENOMIC DNA]</scope>
    <source>
        <strain evidence="5 6">VH4248</strain>
    </source>
</reference>
<dbReference type="EMBL" id="VSZI01000001">
    <property type="protein sequence ID" value="TYR19921.1"/>
    <property type="molecule type" value="Genomic_DNA"/>
</dbReference>
<dbReference type="AlphaFoldDB" id="A0A5D4FTT6"/>
<dbReference type="GO" id="GO:1903509">
    <property type="term" value="P:liposaccharide metabolic process"/>
    <property type="evidence" value="ECO:0007669"/>
    <property type="project" value="UniProtKB-ARBA"/>
</dbReference>
<dbReference type="GO" id="GO:1901137">
    <property type="term" value="P:carbohydrate derivative biosynthetic process"/>
    <property type="evidence" value="ECO:0007669"/>
    <property type="project" value="UniProtKB-ARBA"/>
</dbReference>
<feature type="compositionally biased region" description="Low complexity" evidence="3">
    <location>
        <begin position="47"/>
        <end position="60"/>
    </location>
</feature>
<dbReference type="SUPFAM" id="SSF53756">
    <property type="entry name" value="UDP-Glycosyltransferase/glycogen phosphorylase"/>
    <property type="match status" value="1"/>
</dbReference>
<dbReference type="InterPro" id="IPR050194">
    <property type="entry name" value="Glycosyltransferase_grp1"/>
</dbReference>
<evidence type="ECO:0000313" key="5">
    <source>
        <dbReference type="EMBL" id="TYR19921.1"/>
    </source>
</evidence>
<dbReference type="Gene3D" id="3.40.50.2000">
    <property type="entry name" value="Glycogen Phosphorylase B"/>
    <property type="match status" value="2"/>
</dbReference>
<proteinExistence type="predicted"/>
<dbReference type="Pfam" id="PF13692">
    <property type="entry name" value="Glyco_trans_1_4"/>
    <property type="match status" value="1"/>
</dbReference>
<name>A0A5D4FTT6_9CORY</name>
<dbReference type="PANTHER" id="PTHR45947">
    <property type="entry name" value="SULFOQUINOVOSYL TRANSFERASE SQD2"/>
    <property type="match status" value="1"/>
</dbReference>
<dbReference type="GO" id="GO:0016758">
    <property type="term" value="F:hexosyltransferase activity"/>
    <property type="evidence" value="ECO:0007669"/>
    <property type="project" value="TreeGrafter"/>
</dbReference>
<evidence type="ECO:0000259" key="4">
    <source>
        <dbReference type="Pfam" id="PF13439"/>
    </source>
</evidence>
<dbReference type="Proteomes" id="UP000324726">
    <property type="component" value="Unassembled WGS sequence"/>
</dbReference>
<evidence type="ECO:0000256" key="3">
    <source>
        <dbReference type="SAM" id="MobiDB-lite"/>
    </source>
</evidence>
<evidence type="ECO:0000313" key="6">
    <source>
        <dbReference type="Proteomes" id="UP000324726"/>
    </source>
</evidence>
<comment type="caution">
    <text evidence="5">The sequence shown here is derived from an EMBL/GenBank/DDBJ whole genome shotgun (WGS) entry which is preliminary data.</text>
</comment>
<dbReference type="PANTHER" id="PTHR45947:SF3">
    <property type="entry name" value="SULFOQUINOVOSYL TRANSFERASE SQD2"/>
    <property type="match status" value="1"/>
</dbReference>
<keyword evidence="1" id="KW-0328">Glycosyltransferase</keyword>
<evidence type="ECO:0000256" key="1">
    <source>
        <dbReference type="ARBA" id="ARBA00022676"/>
    </source>
</evidence>